<feature type="transmembrane region" description="Helical" evidence="9">
    <location>
        <begin position="450"/>
        <end position="469"/>
    </location>
</feature>
<keyword evidence="4" id="KW-0808">Transferase</keyword>
<keyword evidence="11" id="KW-1185">Reference proteome</keyword>
<organism evidence="10 11">
    <name type="scientific">Geodermatophilus pulveris</name>
    <dbReference type="NCBI Taxonomy" id="1564159"/>
    <lineage>
        <taxon>Bacteria</taxon>
        <taxon>Bacillati</taxon>
        <taxon>Actinomycetota</taxon>
        <taxon>Actinomycetes</taxon>
        <taxon>Geodermatophilales</taxon>
        <taxon>Geodermatophilaceae</taxon>
        <taxon>Geodermatophilus</taxon>
    </lineage>
</organism>
<evidence type="ECO:0008006" key="12">
    <source>
        <dbReference type="Google" id="ProtNLM"/>
    </source>
</evidence>
<dbReference type="AlphaFoldDB" id="A0A239BRQ5"/>
<accession>A0A239BRQ5</accession>
<feature type="transmembrane region" description="Helical" evidence="9">
    <location>
        <begin position="361"/>
        <end position="381"/>
    </location>
</feature>
<evidence type="ECO:0000256" key="3">
    <source>
        <dbReference type="ARBA" id="ARBA00022676"/>
    </source>
</evidence>
<evidence type="ECO:0000313" key="10">
    <source>
        <dbReference type="EMBL" id="SNS10098.1"/>
    </source>
</evidence>
<feature type="transmembrane region" description="Helical" evidence="9">
    <location>
        <begin position="423"/>
        <end position="443"/>
    </location>
</feature>
<dbReference type="GO" id="GO:0009103">
    <property type="term" value="P:lipopolysaccharide biosynthetic process"/>
    <property type="evidence" value="ECO:0007669"/>
    <property type="project" value="UniProtKB-ARBA"/>
</dbReference>
<keyword evidence="5 9" id="KW-0812">Transmembrane</keyword>
<evidence type="ECO:0000256" key="6">
    <source>
        <dbReference type="ARBA" id="ARBA00022989"/>
    </source>
</evidence>
<reference evidence="11" key="1">
    <citation type="submission" date="2017-06" db="EMBL/GenBank/DDBJ databases">
        <authorList>
            <person name="Varghese N."/>
            <person name="Submissions S."/>
        </authorList>
    </citation>
    <scope>NUCLEOTIDE SEQUENCE [LARGE SCALE GENOMIC DNA]</scope>
    <source>
        <strain evidence="11">DSM 46839</strain>
    </source>
</reference>
<dbReference type="GO" id="GO:0016763">
    <property type="term" value="F:pentosyltransferase activity"/>
    <property type="evidence" value="ECO:0007669"/>
    <property type="project" value="TreeGrafter"/>
</dbReference>
<sequence>MTLLQSRSPRAADPAPAPAPTAAPTGPVVLPVVAWLIAAAEVLVVAASYRVARDGGSPTLYYGVFWMGMLVMVAPFAAVLLSAGASARARTVAVVSFGVVTYVPKFLRNPYGPTYHDEPPHYRAVEDLLASRELYEQNPLIQIIGDFPGLHIVTATVTGLTGLPVWGAASVVLLMAHVAAVVAVLVLGRMLLPDPRAAGLGAVVYGLNPSYLYFDTQFSYESLAVCFFLWVLTLTVGAVRTTESPRALRLAGAVVLVLACITTHHLTTLVLIVLTGVVLATHTVVRRLDPAARGQWRPWALVLGAATVGFTLWVLTVADTTWSYLVPYAEKAFGSLSQHATGEESQRTLFAGSVQPLYERLLGMAAPLFLVAAFLAVLWRTRLLAGWSHRRTALGLTAVGGLYFASLPLLFTPEGYEGTRRSWAFTYVGVAVVVAAALALLLWRDPRRRWATGAVAVVLAAVMVGNTGAGPNDAYRFPGPYQLGSAPRSLTPEVIALAEEFGRRHPDARTVSDRYTNQALVAYGDAVSAQPGPGFRVWDLFFEAGPPDPYLVHELDTSDFAYLVVDERLSRYVPAEGTYFSREGEPTIRGDEPYDPDARQSQVPQEALDRFEAAPWATKVLATTNYSVYRLDFTSVGTPQCDQPGCEVAGP</sequence>
<evidence type="ECO:0000256" key="2">
    <source>
        <dbReference type="ARBA" id="ARBA00022475"/>
    </source>
</evidence>
<evidence type="ECO:0000256" key="4">
    <source>
        <dbReference type="ARBA" id="ARBA00022679"/>
    </source>
</evidence>
<protein>
    <recommendedName>
        <fullName evidence="12">4-amino-4-deoxy-L-arabinose transferase</fullName>
    </recommendedName>
</protein>
<dbReference type="RefSeq" id="WP_089304259.1">
    <property type="nucleotide sequence ID" value="NZ_FZOO01000002.1"/>
</dbReference>
<comment type="subcellular location">
    <subcellularLocation>
        <location evidence="1">Cell membrane</location>
        <topology evidence="1">Multi-pass membrane protein</topology>
    </subcellularLocation>
</comment>
<gene>
    <name evidence="10" type="ORF">SAMN06893096_1029</name>
</gene>
<feature type="transmembrane region" description="Helical" evidence="9">
    <location>
        <begin position="300"/>
        <end position="318"/>
    </location>
</feature>
<dbReference type="InterPro" id="IPR050297">
    <property type="entry name" value="LipidA_mod_glycosyltrf_83"/>
</dbReference>
<name>A0A239BRQ5_9ACTN</name>
<feature type="transmembrane region" description="Helical" evidence="9">
    <location>
        <begin position="60"/>
        <end position="81"/>
    </location>
</feature>
<keyword evidence="2" id="KW-1003">Cell membrane</keyword>
<evidence type="ECO:0000256" key="1">
    <source>
        <dbReference type="ARBA" id="ARBA00004651"/>
    </source>
</evidence>
<keyword evidence="6 9" id="KW-1133">Transmembrane helix</keyword>
<evidence type="ECO:0000256" key="7">
    <source>
        <dbReference type="ARBA" id="ARBA00023136"/>
    </source>
</evidence>
<evidence type="ECO:0000256" key="8">
    <source>
        <dbReference type="SAM" id="MobiDB-lite"/>
    </source>
</evidence>
<keyword evidence="3" id="KW-0328">Glycosyltransferase</keyword>
<evidence type="ECO:0000256" key="5">
    <source>
        <dbReference type="ARBA" id="ARBA00022692"/>
    </source>
</evidence>
<proteinExistence type="predicted"/>
<dbReference type="OrthoDB" id="3276930at2"/>
<evidence type="ECO:0000256" key="9">
    <source>
        <dbReference type="SAM" id="Phobius"/>
    </source>
</evidence>
<dbReference type="PANTHER" id="PTHR33908:SF11">
    <property type="entry name" value="MEMBRANE PROTEIN"/>
    <property type="match status" value="1"/>
</dbReference>
<evidence type="ECO:0000313" key="11">
    <source>
        <dbReference type="Proteomes" id="UP000198373"/>
    </source>
</evidence>
<dbReference type="EMBL" id="FZOO01000002">
    <property type="protein sequence ID" value="SNS10098.1"/>
    <property type="molecule type" value="Genomic_DNA"/>
</dbReference>
<feature type="region of interest" description="Disordered" evidence="8">
    <location>
        <begin position="1"/>
        <end position="21"/>
    </location>
</feature>
<feature type="transmembrane region" description="Helical" evidence="9">
    <location>
        <begin position="393"/>
        <end position="411"/>
    </location>
</feature>
<dbReference type="Proteomes" id="UP000198373">
    <property type="component" value="Unassembled WGS sequence"/>
</dbReference>
<dbReference type="PANTHER" id="PTHR33908">
    <property type="entry name" value="MANNOSYLTRANSFERASE YKCB-RELATED"/>
    <property type="match status" value="1"/>
</dbReference>
<feature type="transmembrane region" description="Helical" evidence="9">
    <location>
        <begin position="220"/>
        <end position="239"/>
    </location>
</feature>
<keyword evidence="7 9" id="KW-0472">Membrane</keyword>
<feature type="transmembrane region" description="Helical" evidence="9">
    <location>
        <begin position="165"/>
        <end position="188"/>
    </location>
</feature>
<dbReference type="GO" id="GO:0005886">
    <property type="term" value="C:plasma membrane"/>
    <property type="evidence" value="ECO:0007669"/>
    <property type="project" value="UniProtKB-SubCell"/>
</dbReference>
<feature type="transmembrane region" description="Helical" evidence="9">
    <location>
        <begin position="28"/>
        <end position="48"/>
    </location>
</feature>